<accession>A0A1F7UJC6</accession>
<protein>
    <submittedName>
        <fullName evidence="1">Uncharacterized protein</fullName>
    </submittedName>
</protein>
<dbReference type="Proteomes" id="UP000176603">
    <property type="component" value="Unassembled WGS sequence"/>
</dbReference>
<name>A0A1F7UJC6_9BACT</name>
<dbReference type="AlphaFoldDB" id="A0A1F7UJC6"/>
<evidence type="ECO:0000313" key="2">
    <source>
        <dbReference type="Proteomes" id="UP000176603"/>
    </source>
</evidence>
<comment type="caution">
    <text evidence="1">The sequence shown here is derived from an EMBL/GenBank/DDBJ whole genome shotgun (WGS) entry which is preliminary data.</text>
</comment>
<sequence>MASLASEVSGTQMVEFFGRFGRFGGSRAKLQRLLGDDEVMEAWVKRLDEFPEFRLVHGVFNTTVDVLAAFKARCAAKGIDFGKFSWVGSEQAPEFDPNDPETVVVLDATLDTLQNTFEFAWAWTGDGQDDKWRYDGMLSDAKKLRLLSDDRKDDAEGDGPEFKPYTLRWVRIKLDTNVGKKPIDVRNPKSTGCALLFMSAEHPARIKATDYEKRFGFWLPGLKCTAPDGDRWRRVPCVDFRRATRQVKLGSGWSAGSHDNLAVPSFRE</sequence>
<organism evidence="1 2">
    <name type="scientific">Candidatus Uhrbacteria bacterium RIFCSPHIGHO2_12_FULL_60_25</name>
    <dbReference type="NCBI Taxonomy" id="1802399"/>
    <lineage>
        <taxon>Bacteria</taxon>
        <taxon>Candidatus Uhriibacteriota</taxon>
    </lineage>
</organism>
<dbReference type="EMBL" id="MGEH01000032">
    <property type="protein sequence ID" value="OGL78383.1"/>
    <property type="molecule type" value="Genomic_DNA"/>
</dbReference>
<reference evidence="1 2" key="1">
    <citation type="journal article" date="2016" name="Nat. Commun.">
        <title>Thousands of microbial genomes shed light on interconnected biogeochemical processes in an aquifer system.</title>
        <authorList>
            <person name="Anantharaman K."/>
            <person name="Brown C.T."/>
            <person name="Hug L.A."/>
            <person name="Sharon I."/>
            <person name="Castelle C.J."/>
            <person name="Probst A.J."/>
            <person name="Thomas B.C."/>
            <person name="Singh A."/>
            <person name="Wilkins M.J."/>
            <person name="Karaoz U."/>
            <person name="Brodie E.L."/>
            <person name="Williams K.H."/>
            <person name="Hubbard S.S."/>
            <person name="Banfield J.F."/>
        </authorList>
    </citation>
    <scope>NUCLEOTIDE SEQUENCE [LARGE SCALE GENOMIC DNA]</scope>
</reference>
<gene>
    <name evidence="1" type="ORF">A3E39_02680</name>
</gene>
<proteinExistence type="predicted"/>
<evidence type="ECO:0000313" key="1">
    <source>
        <dbReference type="EMBL" id="OGL78383.1"/>
    </source>
</evidence>